<reference evidence="1" key="1">
    <citation type="journal article" date="2020" name="Phytopathology">
        <title>Genome Sequence Resources of Colletotrichum truncatum, C. plurivorum, C. musicola, and C. sojae: Four Species Pathogenic to Soybean (Glycine max).</title>
        <authorList>
            <person name="Rogerio F."/>
            <person name="Boufleur T.R."/>
            <person name="Ciampi-Guillardi M."/>
            <person name="Sukno S.A."/>
            <person name="Thon M.R."/>
            <person name="Massola Junior N.S."/>
            <person name="Baroncelli R."/>
        </authorList>
    </citation>
    <scope>NUCLEOTIDE SEQUENCE</scope>
    <source>
        <strain evidence="1">LFN0074</strain>
    </source>
</reference>
<name>A0A8H6J7Y5_9PEZI</name>
<sequence length="312" mass="34252">MDLPVLGASGRFARSDLPPFVTSHRTIPSLPIHTFLPHTSCLHRTHTDPTCIGLGRHNPQPTTLNGAIHNHNPAATRTHFPRPTLALALALVLVLILVPRPASFSTLDASLGICAAPVEAIIAPAISHRPTPPPSTRRCPPRRPTPPCLLLLVFSSLALALDRYQWPRSPIAPQLLFLPSAGLRISMTWAWHGLPRLSKATPTWHMSHTGFRTPRARREKTLTTTLQNGTANMQISLLGKTKRHAMRERSFVASLLADGQQPCLGISPSTPARHGATEPQLTRTVSKDLRALLRRTYRSSIRSQLPCHNVDL</sequence>
<comment type="caution">
    <text evidence="1">The sequence shown here is derived from an EMBL/GenBank/DDBJ whole genome shotgun (WGS) entry which is preliminary data.</text>
</comment>
<dbReference type="Proteomes" id="UP000639643">
    <property type="component" value="Unassembled WGS sequence"/>
</dbReference>
<gene>
    <name evidence="1" type="ORF">CMUS01_13969</name>
</gene>
<keyword evidence="2" id="KW-1185">Reference proteome</keyword>
<dbReference type="AlphaFoldDB" id="A0A8H6J7Y5"/>
<accession>A0A8H6J7Y5</accession>
<organism evidence="1 2">
    <name type="scientific">Colletotrichum musicola</name>
    <dbReference type="NCBI Taxonomy" id="2175873"/>
    <lineage>
        <taxon>Eukaryota</taxon>
        <taxon>Fungi</taxon>
        <taxon>Dikarya</taxon>
        <taxon>Ascomycota</taxon>
        <taxon>Pezizomycotina</taxon>
        <taxon>Sordariomycetes</taxon>
        <taxon>Hypocreomycetidae</taxon>
        <taxon>Glomerellales</taxon>
        <taxon>Glomerellaceae</taxon>
        <taxon>Colletotrichum</taxon>
        <taxon>Colletotrichum orchidearum species complex</taxon>
    </lineage>
</organism>
<dbReference type="EMBL" id="WIGM01000948">
    <property type="protein sequence ID" value="KAF6808057.1"/>
    <property type="molecule type" value="Genomic_DNA"/>
</dbReference>
<evidence type="ECO:0000313" key="2">
    <source>
        <dbReference type="Proteomes" id="UP000639643"/>
    </source>
</evidence>
<evidence type="ECO:0000313" key="1">
    <source>
        <dbReference type="EMBL" id="KAF6808057.1"/>
    </source>
</evidence>
<proteinExistence type="predicted"/>
<protein>
    <submittedName>
        <fullName evidence="1">Uncharacterized protein</fullName>
    </submittedName>
</protein>